<evidence type="ECO:0000256" key="1">
    <source>
        <dbReference type="SAM" id="SignalP"/>
    </source>
</evidence>
<feature type="signal peptide" evidence="1">
    <location>
        <begin position="1"/>
        <end position="18"/>
    </location>
</feature>
<feature type="domain" description="Cupin type-2" evidence="2">
    <location>
        <begin position="65"/>
        <end position="133"/>
    </location>
</feature>
<name>A0A1F6TAK8_9PROT</name>
<evidence type="ECO:0000259" key="2">
    <source>
        <dbReference type="Pfam" id="PF07883"/>
    </source>
</evidence>
<sequence>MVQLAVMLFGAGWLVAHADWLGPEPKDAGRYAPRDLEKILAANPLGENESFKVTALYENPRSKHVLVQVRDREPAHVHTDSDITVWLLQGQGVMHIAGKEHPVKAGDVIHVARDVVHYYVNQGTEIGAALAVYSPAPGPDDRVLIRTK</sequence>
<dbReference type="InterPro" id="IPR013096">
    <property type="entry name" value="Cupin_2"/>
</dbReference>
<reference evidence="3 4" key="1">
    <citation type="journal article" date="2016" name="Nat. Commun.">
        <title>Thousands of microbial genomes shed light on interconnected biogeochemical processes in an aquifer system.</title>
        <authorList>
            <person name="Anantharaman K."/>
            <person name="Brown C.T."/>
            <person name="Hug L.A."/>
            <person name="Sharon I."/>
            <person name="Castelle C.J."/>
            <person name="Probst A.J."/>
            <person name="Thomas B.C."/>
            <person name="Singh A."/>
            <person name="Wilkins M.J."/>
            <person name="Karaoz U."/>
            <person name="Brodie E.L."/>
            <person name="Williams K.H."/>
            <person name="Hubbard S.S."/>
            <person name="Banfield J.F."/>
        </authorList>
    </citation>
    <scope>NUCLEOTIDE SEQUENCE [LARGE SCALE GENOMIC DNA]</scope>
</reference>
<evidence type="ECO:0000313" key="3">
    <source>
        <dbReference type="EMBL" id="OGI42157.1"/>
    </source>
</evidence>
<proteinExistence type="predicted"/>
<accession>A0A1F6TAK8</accession>
<dbReference type="AlphaFoldDB" id="A0A1F6TAK8"/>
<dbReference type="Gene3D" id="2.60.120.10">
    <property type="entry name" value="Jelly Rolls"/>
    <property type="match status" value="1"/>
</dbReference>
<dbReference type="STRING" id="1817758.A2150_06215"/>
<organism evidence="3 4">
    <name type="scientific">Candidatus Muproteobacteria bacterium RBG_16_64_11</name>
    <dbReference type="NCBI Taxonomy" id="1817758"/>
    <lineage>
        <taxon>Bacteria</taxon>
        <taxon>Pseudomonadati</taxon>
        <taxon>Pseudomonadota</taxon>
        <taxon>Candidatus Muproteobacteria</taxon>
    </lineage>
</organism>
<protein>
    <recommendedName>
        <fullName evidence="2">Cupin type-2 domain-containing protein</fullName>
    </recommendedName>
</protein>
<dbReference type="Pfam" id="PF07883">
    <property type="entry name" value="Cupin_2"/>
    <property type="match status" value="1"/>
</dbReference>
<dbReference type="InterPro" id="IPR014710">
    <property type="entry name" value="RmlC-like_jellyroll"/>
</dbReference>
<dbReference type="EMBL" id="MFSS01000097">
    <property type="protein sequence ID" value="OGI42157.1"/>
    <property type="molecule type" value="Genomic_DNA"/>
</dbReference>
<dbReference type="Proteomes" id="UP000177925">
    <property type="component" value="Unassembled WGS sequence"/>
</dbReference>
<evidence type="ECO:0000313" key="4">
    <source>
        <dbReference type="Proteomes" id="UP000177925"/>
    </source>
</evidence>
<dbReference type="InterPro" id="IPR011051">
    <property type="entry name" value="RmlC_Cupin_sf"/>
</dbReference>
<dbReference type="SUPFAM" id="SSF51182">
    <property type="entry name" value="RmlC-like cupins"/>
    <property type="match status" value="1"/>
</dbReference>
<feature type="chain" id="PRO_5009526628" description="Cupin type-2 domain-containing protein" evidence="1">
    <location>
        <begin position="19"/>
        <end position="148"/>
    </location>
</feature>
<keyword evidence="1" id="KW-0732">Signal</keyword>
<gene>
    <name evidence="3" type="ORF">A2150_06215</name>
</gene>
<comment type="caution">
    <text evidence="3">The sequence shown here is derived from an EMBL/GenBank/DDBJ whole genome shotgun (WGS) entry which is preliminary data.</text>
</comment>